<feature type="domain" description="Dynein heavy chain AAA module D4" evidence="2">
    <location>
        <begin position="434"/>
        <end position="549"/>
    </location>
</feature>
<evidence type="ECO:0000259" key="2">
    <source>
        <dbReference type="Pfam" id="PF12780"/>
    </source>
</evidence>
<dbReference type="FunFam" id="1.20.920.30:FF:000004">
    <property type="entry name" value="Dynein axonemal heavy chain 5"/>
    <property type="match status" value="1"/>
</dbReference>
<dbReference type="SUPFAM" id="SSF52540">
    <property type="entry name" value="P-loop containing nucleoside triphosphate hydrolases"/>
    <property type="match status" value="2"/>
</dbReference>
<dbReference type="Pfam" id="PF17857">
    <property type="entry name" value="AAA_lid_1"/>
    <property type="match status" value="1"/>
</dbReference>
<dbReference type="GO" id="GO:0045505">
    <property type="term" value="F:dynein intermediate chain binding"/>
    <property type="evidence" value="ECO:0007669"/>
    <property type="project" value="InterPro"/>
</dbReference>
<dbReference type="Gene3D" id="1.20.920.30">
    <property type="match status" value="1"/>
</dbReference>
<feature type="domain" description="Dynein heavy chain 3 AAA+ lid" evidence="4">
    <location>
        <begin position="282"/>
        <end position="356"/>
    </location>
</feature>
<dbReference type="InterPro" id="IPR026983">
    <property type="entry name" value="DHC"/>
</dbReference>
<evidence type="ECO:0000259" key="4">
    <source>
        <dbReference type="Pfam" id="PF17857"/>
    </source>
</evidence>
<evidence type="ECO:0008006" key="7">
    <source>
        <dbReference type="Google" id="ProtNLM"/>
    </source>
</evidence>
<dbReference type="FunFam" id="3.40.50.300:FF:001221">
    <property type="entry name" value="Axonemal dynein heavy chain 8"/>
    <property type="match status" value="1"/>
</dbReference>
<gene>
    <name evidence="5" type="ORF">SKAU_G00059480</name>
</gene>
<dbReference type="PANTHER" id="PTHR46961:SF19">
    <property type="entry name" value="DYNEIN HEAVY CHAIN 5, AXONEMAL"/>
    <property type="match status" value="1"/>
</dbReference>
<dbReference type="GO" id="GO:0051959">
    <property type="term" value="F:dynein light intermediate chain binding"/>
    <property type="evidence" value="ECO:0007669"/>
    <property type="project" value="InterPro"/>
</dbReference>
<evidence type="ECO:0000256" key="1">
    <source>
        <dbReference type="ARBA" id="ARBA00008887"/>
    </source>
</evidence>
<dbReference type="InterPro" id="IPR024317">
    <property type="entry name" value="Dynein_heavy_chain_D4_dom"/>
</dbReference>
<evidence type="ECO:0000313" key="5">
    <source>
        <dbReference type="EMBL" id="KAJ8375368.1"/>
    </source>
</evidence>
<dbReference type="InterPro" id="IPR041589">
    <property type="entry name" value="DNAH3_AAA_lid_1"/>
</dbReference>
<proteinExistence type="inferred from homology"/>
<dbReference type="OrthoDB" id="424310at2759"/>
<dbReference type="GO" id="GO:0007018">
    <property type="term" value="P:microtubule-based movement"/>
    <property type="evidence" value="ECO:0007669"/>
    <property type="project" value="InterPro"/>
</dbReference>
<comment type="caution">
    <text evidence="5">The sequence shown here is derived from an EMBL/GenBank/DDBJ whole genome shotgun (WGS) entry which is preliminary data.</text>
</comment>
<accession>A0A9Q1G4I6</accession>
<dbReference type="AlphaFoldDB" id="A0A9Q1G4I6"/>
<sequence length="559" mass="63280">MWSVAALLELEDRAKMETFLRAHSTPLELPQTQGEETIFEFVVNESGQWDHWSKKVPEYIYPKDSIPDYSSILVPNVDNVRTDFLMQTMMKQGKAVLLIGEQGTAKTVMIKGYTSKYDLETHLTKSLNFSSATLPNMFQRTIESYIDKRMGTTYGPPAGKRMTVFVDDINMPVINEWGDQITNEIVRQLMEQGGFYNLDRPGEFTSVVDVQLTAAMIHPGGGRNDIPQRLKRQFSVFNCTLPSNSSIDKIFHTVAQGYFCPERGFSAEVCALASAIVPTTRRLWQAIKVKMLPTPAKFHYIFNLRDLSRIWQGILTVTAEVCRTPEVLVSLFQHECSRVIADRFTNLMDKEWFENTLEKVATEDHGAALIENAPKDTYFVDFLREAPEATGDEPEDADLEAPKIYEPIPSLEDLSERLNLFLQQYNETVRGISMDLVFFKDAMTHLVKISRVICTPLGNALLVGVGGSGKQSLTRLASFIAGYQIFQITLTRTYNTSNLMDDLKLLYRTAGQKGKGVTFIFTDNEIKDESFLEYMNNVLASGEVSNLFAGTKWMRSHRS</sequence>
<dbReference type="Proteomes" id="UP001152622">
    <property type="component" value="Chromosome 2"/>
</dbReference>
<dbReference type="Pfam" id="PF17852">
    <property type="entry name" value="Dynein_AAA_lid"/>
    <property type="match status" value="1"/>
</dbReference>
<dbReference type="GO" id="GO:0030286">
    <property type="term" value="C:dynein complex"/>
    <property type="evidence" value="ECO:0007669"/>
    <property type="project" value="InterPro"/>
</dbReference>
<dbReference type="Gene3D" id="1.10.472.130">
    <property type="match status" value="1"/>
</dbReference>
<evidence type="ECO:0000259" key="3">
    <source>
        <dbReference type="Pfam" id="PF17852"/>
    </source>
</evidence>
<dbReference type="Gene3D" id="3.40.50.300">
    <property type="entry name" value="P-loop containing nucleotide triphosphate hydrolases"/>
    <property type="match status" value="1"/>
</dbReference>
<dbReference type="PANTHER" id="PTHR46961">
    <property type="entry name" value="DYNEIN HEAVY CHAIN 1, AXONEMAL-LIKE PROTEIN"/>
    <property type="match status" value="1"/>
</dbReference>
<reference evidence="5" key="1">
    <citation type="journal article" date="2023" name="Science">
        <title>Genome structures resolve the early diversification of teleost fishes.</title>
        <authorList>
            <person name="Parey E."/>
            <person name="Louis A."/>
            <person name="Montfort J."/>
            <person name="Bouchez O."/>
            <person name="Roques C."/>
            <person name="Iampietro C."/>
            <person name="Lluch J."/>
            <person name="Castinel A."/>
            <person name="Donnadieu C."/>
            <person name="Desvignes T."/>
            <person name="Floi Bucao C."/>
            <person name="Jouanno E."/>
            <person name="Wen M."/>
            <person name="Mejri S."/>
            <person name="Dirks R."/>
            <person name="Jansen H."/>
            <person name="Henkel C."/>
            <person name="Chen W.J."/>
            <person name="Zahm M."/>
            <person name="Cabau C."/>
            <person name="Klopp C."/>
            <person name="Thompson A.W."/>
            <person name="Robinson-Rechavi M."/>
            <person name="Braasch I."/>
            <person name="Lecointre G."/>
            <person name="Bobe J."/>
            <person name="Postlethwait J.H."/>
            <person name="Berthelot C."/>
            <person name="Roest Crollius H."/>
            <person name="Guiguen Y."/>
        </authorList>
    </citation>
    <scope>NUCLEOTIDE SEQUENCE</scope>
    <source>
        <strain evidence="5">WJC10195</strain>
    </source>
</reference>
<dbReference type="Pfam" id="PF12775">
    <property type="entry name" value="AAA_7"/>
    <property type="match status" value="1"/>
</dbReference>
<evidence type="ECO:0000313" key="6">
    <source>
        <dbReference type="Proteomes" id="UP001152622"/>
    </source>
</evidence>
<name>A0A9Q1G4I6_SYNKA</name>
<feature type="domain" description="Dynein heavy chain AAA 5 extension" evidence="3">
    <location>
        <begin position="1"/>
        <end position="53"/>
    </location>
</feature>
<protein>
    <recommendedName>
        <fullName evidence="7">Dynein heavy chain</fullName>
    </recommendedName>
</protein>
<organism evidence="5 6">
    <name type="scientific">Synaphobranchus kaupii</name>
    <name type="common">Kaup's arrowtooth eel</name>
    <dbReference type="NCBI Taxonomy" id="118154"/>
    <lineage>
        <taxon>Eukaryota</taxon>
        <taxon>Metazoa</taxon>
        <taxon>Chordata</taxon>
        <taxon>Craniata</taxon>
        <taxon>Vertebrata</taxon>
        <taxon>Euteleostomi</taxon>
        <taxon>Actinopterygii</taxon>
        <taxon>Neopterygii</taxon>
        <taxon>Teleostei</taxon>
        <taxon>Anguilliformes</taxon>
        <taxon>Synaphobranchidae</taxon>
        <taxon>Synaphobranchus</taxon>
    </lineage>
</organism>
<dbReference type="InterPro" id="IPR041466">
    <property type="entry name" value="Dynein_AAA5_ext"/>
</dbReference>
<dbReference type="InterPro" id="IPR027417">
    <property type="entry name" value="P-loop_NTPase"/>
</dbReference>
<dbReference type="EMBL" id="JAINUF010000002">
    <property type="protein sequence ID" value="KAJ8375368.1"/>
    <property type="molecule type" value="Genomic_DNA"/>
</dbReference>
<dbReference type="Pfam" id="PF12780">
    <property type="entry name" value="AAA_8"/>
    <property type="match status" value="1"/>
</dbReference>
<keyword evidence="6" id="KW-1185">Reference proteome</keyword>
<comment type="similarity">
    <text evidence="1">Belongs to the dynein heavy chain family.</text>
</comment>